<dbReference type="STRING" id="35525.A0A0P5CF30"/>
<evidence type="ECO:0000256" key="2">
    <source>
        <dbReference type="ARBA" id="ARBA00007617"/>
    </source>
</evidence>
<name>A0A0P5CF30_9CRUS</name>
<reference evidence="8 9" key="1">
    <citation type="submission" date="2016-03" db="EMBL/GenBank/DDBJ databases">
        <title>EvidentialGene: Evidence-directed Construction of Genes on Genomes.</title>
        <authorList>
            <person name="Gilbert D.G."/>
            <person name="Choi J.-H."/>
            <person name="Mockaitis K."/>
            <person name="Colbourne J."/>
            <person name="Pfrender M."/>
        </authorList>
    </citation>
    <scope>NUCLEOTIDE SEQUENCE [LARGE SCALE GENOMIC DNA]</scope>
    <source>
        <strain evidence="8 9">Xinb3</strain>
        <tissue evidence="8">Complete organism</tissue>
    </source>
</reference>
<dbReference type="Gene3D" id="1.10.287.660">
    <property type="entry name" value="Helix hairpin bin"/>
    <property type="match status" value="1"/>
</dbReference>
<dbReference type="PROSITE" id="PS51314">
    <property type="entry name" value="VPS37_C"/>
    <property type="match status" value="1"/>
</dbReference>
<comment type="subcellular location">
    <subcellularLocation>
        <location evidence="1">Late endosome membrane</location>
        <topology evidence="1">Peripheral membrane protein</topology>
    </subcellularLocation>
</comment>
<comment type="caution">
    <text evidence="8">The sequence shown here is derived from an EMBL/GenBank/DDBJ whole genome shotgun (WGS) entry which is preliminary data.</text>
</comment>
<comment type="similarity">
    <text evidence="2">Belongs to the VPS37 family.</text>
</comment>
<dbReference type="AlphaFoldDB" id="A0A0P5CF30"/>
<keyword evidence="5" id="KW-0653">Protein transport</keyword>
<evidence type="ECO:0000256" key="6">
    <source>
        <dbReference type="ARBA" id="ARBA00025010"/>
    </source>
</evidence>
<protein>
    <submittedName>
        <fullName evidence="8">Vacuolar protein sorting-associated protein 37A</fullName>
    </submittedName>
</protein>
<evidence type="ECO:0000256" key="7">
    <source>
        <dbReference type="SAM" id="MobiDB-lite"/>
    </source>
</evidence>
<dbReference type="OrthoDB" id="10260857at2759"/>
<gene>
    <name evidence="8" type="ORF">APZ42_012398</name>
</gene>
<evidence type="ECO:0000313" key="8">
    <source>
        <dbReference type="EMBL" id="KZS20745.1"/>
    </source>
</evidence>
<dbReference type="InterPro" id="IPR016135">
    <property type="entry name" value="UBQ-conjugating_enzyme/RWD"/>
</dbReference>
<feature type="compositionally biased region" description="Polar residues" evidence="7">
    <location>
        <begin position="127"/>
        <end position="136"/>
    </location>
</feature>
<dbReference type="PANTHER" id="PTHR13678">
    <property type="entry name" value="VACUOLAR PROTEIN SORTING-ASSOCIATED PROTEIN 37"/>
    <property type="match status" value="1"/>
</dbReference>
<dbReference type="GO" id="GO:0043162">
    <property type="term" value="P:ubiquitin-dependent protein catabolic process via the multivesicular body sorting pathway"/>
    <property type="evidence" value="ECO:0007669"/>
    <property type="project" value="TreeGrafter"/>
</dbReference>
<sequence length="313" mass="36044">MNQSTGYPLSPTIVHLKRKKQIDSLRVFIKDVREIHAGEYHVFFCSGNRELTLKIQLPSDFPTQKPLIWINPVIQHNWVTDNGRIMSPGLVNYSEHSDLGQIVHSIVREMKKLPEIKSYPNGERSGSETFPSASQQLSQQQYVPIPPFIPELESLSKNQIKNLSEHEDILHQFVDELPQAEAVATDVKNHLDNVEKIARNIGDLKKTLTNKRQLILQHYEKLNELKLEWDSSSTQHHNLSQCYLPNNIEESLRQAATLADEKSEEMAEVFLSGQMDVDTFLSSYTASRTESHIRKTKEEILHKQLQELQRLGY</sequence>
<organism evidence="8 9">
    <name type="scientific">Daphnia magna</name>
    <dbReference type="NCBI Taxonomy" id="35525"/>
    <lineage>
        <taxon>Eukaryota</taxon>
        <taxon>Metazoa</taxon>
        <taxon>Ecdysozoa</taxon>
        <taxon>Arthropoda</taxon>
        <taxon>Crustacea</taxon>
        <taxon>Branchiopoda</taxon>
        <taxon>Diplostraca</taxon>
        <taxon>Cladocera</taxon>
        <taxon>Anomopoda</taxon>
        <taxon>Daphniidae</taxon>
        <taxon>Daphnia</taxon>
    </lineage>
</organism>
<dbReference type="CDD" id="cd11685">
    <property type="entry name" value="UEV_TSG101-like"/>
    <property type="match status" value="1"/>
</dbReference>
<evidence type="ECO:0000256" key="5">
    <source>
        <dbReference type="ARBA" id="ARBA00022927"/>
    </source>
</evidence>
<accession>A0A0P5CF30</accession>
<keyword evidence="4" id="KW-0967">Endosome</keyword>
<dbReference type="InterPro" id="IPR029012">
    <property type="entry name" value="Helix_hairpin_bin_sf"/>
</dbReference>
<dbReference type="GO" id="GO:0031902">
    <property type="term" value="C:late endosome membrane"/>
    <property type="evidence" value="ECO:0007669"/>
    <property type="project" value="UniProtKB-SubCell"/>
</dbReference>
<feature type="region of interest" description="Disordered" evidence="7">
    <location>
        <begin position="117"/>
        <end position="136"/>
    </location>
</feature>
<comment type="function">
    <text evidence="6">Component of the ESCRT-I complex, a regulator of vesicular trafficking process. Required for the sorting of endocytic ubiquitinated cargos into multivesicular bodies. May be involved in cell growth and differentiation.</text>
</comment>
<evidence type="ECO:0000256" key="4">
    <source>
        <dbReference type="ARBA" id="ARBA00022753"/>
    </source>
</evidence>
<dbReference type="GO" id="GO:0006623">
    <property type="term" value="P:protein targeting to vacuole"/>
    <property type="evidence" value="ECO:0007669"/>
    <property type="project" value="TreeGrafter"/>
</dbReference>
<evidence type="ECO:0000256" key="3">
    <source>
        <dbReference type="ARBA" id="ARBA00022448"/>
    </source>
</evidence>
<dbReference type="PANTHER" id="PTHR13678:SF2">
    <property type="entry name" value="VACUOLAR PROTEIN SORTING-ASSOCIATED PROTEIN 37A"/>
    <property type="match status" value="1"/>
</dbReference>
<dbReference type="Gene3D" id="3.10.110.10">
    <property type="entry name" value="Ubiquitin Conjugating Enzyme"/>
    <property type="match status" value="1"/>
</dbReference>
<dbReference type="GO" id="GO:0000813">
    <property type="term" value="C:ESCRT I complex"/>
    <property type="evidence" value="ECO:0007669"/>
    <property type="project" value="TreeGrafter"/>
</dbReference>
<evidence type="ECO:0000313" key="9">
    <source>
        <dbReference type="Proteomes" id="UP000076858"/>
    </source>
</evidence>
<dbReference type="EMBL" id="LRGB01000115">
    <property type="protein sequence ID" value="KZS20745.1"/>
    <property type="molecule type" value="Genomic_DNA"/>
</dbReference>
<dbReference type="GO" id="GO:0006612">
    <property type="term" value="P:protein targeting to membrane"/>
    <property type="evidence" value="ECO:0007669"/>
    <property type="project" value="TreeGrafter"/>
</dbReference>
<proteinExistence type="inferred from homology"/>
<dbReference type="Pfam" id="PF07200">
    <property type="entry name" value="Mod_r"/>
    <property type="match status" value="1"/>
</dbReference>
<evidence type="ECO:0000256" key="1">
    <source>
        <dbReference type="ARBA" id="ARBA00004633"/>
    </source>
</evidence>
<dbReference type="Proteomes" id="UP000076858">
    <property type="component" value="Unassembled WGS sequence"/>
</dbReference>
<keyword evidence="9" id="KW-1185">Reference proteome</keyword>
<dbReference type="InterPro" id="IPR009851">
    <property type="entry name" value="Mod_r"/>
</dbReference>
<dbReference type="SUPFAM" id="SSF54495">
    <property type="entry name" value="UBC-like"/>
    <property type="match status" value="1"/>
</dbReference>
<keyword evidence="3" id="KW-0813">Transport</keyword>
<dbReference type="InterPro" id="IPR037202">
    <property type="entry name" value="ESCRT_assembly_dom"/>
</dbReference>
<dbReference type="SUPFAM" id="SSF140111">
    <property type="entry name" value="Endosomal sorting complex assembly domain"/>
    <property type="match status" value="1"/>
</dbReference>